<dbReference type="REBASE" id="138596">
    <property type="entry name" value="S.Hha1059ORF1247P"/>
</dbReference>
<dbReference type="OrthoDB" id="9798929at2"/>
<dbReference type="Gene3D" id="1.10.287.1120">
    <property type="entry name" value="Bipartite methylase S protein"/>
    <property type="match status" value="1"/>
</dbReference>
<evidence type="ECO:0000256" key="2">
    <source>
        <dbReference type="ARBA" id="ARBA00022747"/>
    </source>
</evidence>
<dbReference type="Gene3D" id="3.90.220.20">
    <property type="entry name" value="DNA methylase specificity domains"/>
    <property type="match status" value="2"/>
</dbReference>
<gene>
    <name evidence="6" type="ORF">HH1059_08640</name>
</gene>
<dbReference type="GO" id="GO:0003677">
    <property type="term" value="F:DNA binding"/>
    <property type="evidence" value="ECO:0007669"/>
    <property type="project" value="UniProtKB-KW"/>
</dbReference>
<evidence type="ECO:0000313" key="6">
    <source>
        <dbReference type="EMBL" id="BAU57558.1"/>
    </source>
</evidence>
<dbReference type="KEGG" id="hhk:HH1059_08640"/>
<dbReference type="InterPro" id="IPR051212">
    <property type="entry name" value="Type-I_RE_S_subunit"/>
</dbReference>
<dbReference type="PANTHER" id="PTHR43140:SF1">
    <property type="entry name" value="TYPE I RESTRICTION ENZYME ECOKI SPECIFICITY SUBUNIT"/>
    <property type="match status" value="1"/>
</dbReference>
<evidence type="ECO:0000256" key="3">
    <source>
        <dbReference type="ARBA" id="ARBA00023125"/>
    </source>
</evidence>
<dbReference type="RefSeq" id="WP_096408699.1">
    <property type="nucleotide sequence ID" value="NZ_AP017372.2"/>
</dbReference>
<feature type="compositionally biased region" description="Basic and acidic residues" evidence="4">
    <location>
        <begin position="425"/>
        <end position="435"/>
    </location>
</feature>
<organism evidence="6 7">
    <name type="scientific">Halorhodospira halochloris</name>
    <name type="common">Ectothiorhodospira halochloris</name>
    <dbReference type="NCBI Taxonomy" id="1052"/>
    <lineage>
        <taxon>Bacteria</taxon>
        <taxon>Pseudomonadati</taxon>
        <taxon>Pseudomonadota</taxon>
        <taxon>Gammaproteobacteria</taxon>
        <taxon>Chromatiales</taxon>
        <taxon>Ectothiorhodospiraceae</taxon>
        <taxon>Halorhodospira</taxon>
    </lineage>
</organism>
<keyword evidence="3" id="KW-0238">DNA-binding</keyword>
<evidence type="ECO:0000256" key="1">
    <source>
        <dbReference type="ARBA" id="ARBA00010923"/>
    </source>
</evidence>
<protein>
    <submittedName>
        <fullName evidence="6">Type I restriction-modification system</fullName>
    </submittedName>
</protein>
<keyword evidence="7" id="KW-1185">Reference proteome</keyword>
<dbReference type="SUPFAM" id="SSF116734">
    <property type="entry name" value="DNA methylase specificity domain"/>
    <property type="match status" value="2"/>
</dbReference>
<feature type="region of interest" description="Disordered" evidence="4">
    <location>
        <begin position="416"/>
        <end position="435"/>
    </location>
</feature>
<evidence type="ECO:0000313" key="7">
    <source>
        <dbReference type="Proteomes" id="UP000218890"/>
    </source>
</evidence>
<comment type="similarity">
    <text evidence="1">Belongs to the type-I restriction system S methylase family.</text>
</comment>
<dbReference type="Pfam" id="PF01420">
    <property type="entry name" value="Methylase_S"/>
    <property type="match status" value="2"/>
</dbReference>
<feature type="domain" description="Type I restriction modification DNA specificity" evidence="5">
    <location>
        <begin position="21"/>
        <end position="173"/>
    </location>
</feature>
<reference evidence="6" key="1">
    <citation type="submission" date="2016-02" db="EMBL/GenBank/DDBJ databases">
        <title>Halorhodospira halochloris DSM-1059 complete genome, version 2.</title>
        <authorList>
            <person name="Tsukatani Y."/>
        </authorList>
    </citation>
    <scope>NUCLEOTIDE SEQUENCE</scope>
    <source>
        <strain evidence="6">DSM 1059</strain>
    </source>
</reference>
<dbReference type="AlphaFoldDB" id="A0A0X8X9U6"/>
<dbReference type="InterPro" id="IPR044946">
    <property type="entry name" value="Restrct_endonuc_typeI_TRD_sf"/>
</dbReference>
<feature type="domain" description="Type I restriction modification DNA specificity" evidence="5">
    <location>
        <begin position="212"/>
        <end position="385"/>
    </location>
</feature>
<sequence length="435" mass="48783">MSFPAYPEYKDSGVEWIGLVPSHWWVCALKRLASICNGQDYQKVKVDKGGYPVLGSGGEFARASDYLYAGESVLLGRKGTIDKPLYVKGPFWTVDTMFYTVVKDGVDAAYLYYYSTIFPFRRLSTNTALPSMSQEDLANLGVAVPKLEEQKNISRFLDHETARIDALIEEQQRLIELLKEKRQAVISHAVTKGLDPDVPMKDSGVEWLGEVPEHWSVGKVRYFAKLESGHTPSRQRPELWVNCTIPWFSLADVWQIRSGQVGVVRDTKEKISEQGVNKSGARLLPRGTVILSRTASVGYAGIMGRPMATTQDFANWVCCSKLKPSFLYYVFRSMSGEFSRLMVGSTHKTIYMPDIESLKCAVPPKCEQAKIVRHLKKKTKETDDLVIQSERLNEILRERRSALISAAVTGKIDVRDWTPPASSTEAEHEGEGAVT</sequence>
<dbReference type="CDD" id="cd17248">
    <property type="entry name" value="RMtype1_S_AmiI-TRD2-CR2_like"/>
    <property type="match status" value="1"/>
</dbReference>
<evidence type="ECO:0000259" key="5">
    <source>
        <dbReference type="Pfam" id="PF01420"/>
    </source>
</evidence>
<evidence type="ECO:0000256" key="4">
    <source>
        <dbReference type="SAM" id="MobiDB-lite"/>
    </source>
</evidence>
<dbReference type="InterPro" id="IPR000055">
    <property type="entry name" value="Restrct_endonuc_typeI_TRD"/>
</dbReference>
<dbReference type="Proteomes" id="UP000218890">
    <property type="component" value="Chromosome"/>
</dbReference>
<keyword evidence="2" id="KW-0680">Restriction system</keyword>
<dbReference type="PANTHER" id="PTHR43140">
    <property type="entry name" value="TYPE-1 RESTRICTION ENZYME ECOKI SPECIFICITY PROTEIN"/>
    <property type="match status" value="1"/>
</dbReference>
<name>A0A0X8X9U6_HALHR</name>
<dbReference type="CDD" id="cd17288">
    <property type="entry name" value="RMtype1_S_LlaAI06ORF1089P_TRD1-CR1_like"/>
    <property type="match status" value="1"/>
</dbReference>
<proteinExistence type="inferred from homology"/>
<accession>A0A0X8X9U6</accession>
<dbReference type="EMBL" id="AP017372">
    <property type="protein sequence ID" value="BAU57558.1"/>
    <property type="molecule type" value="Genomic_DNA"/>
</dbReference>
<dbReference type="GO" id="GO:0009307">
    <property type="term" value="P:DNA restriction-modification system"/>
    <property type="evidence" value="ECO:0007669"/>
    <property type="project" value="UniProtKB-KW"/>
</dbReference>